<dbReference type="InterPro" id="IPR020843">
    <property type="entry name" value="ER"/>
</dbReference>
<evidence type="ECO:0000259" key="7">
    <source>
        <dbReference type="SMART" id="SM00829"/>
    </source>
</evidence>
<dbReference type="PANTHER" id="PTHR42940:SF8">
    <property type="entry name" value="VACUOLAR PROTEIN SORTING-ASSOCIATED PROTEIN 11"/>
    <property type="match status" value="1"/>
</dbReference>
<dbReference type="HOGENOM" id="CLU_026673_11_2_2"/>
<comment type="cofactor">
    <cofactor evidence="1 6">
        <name>Zn(2+)</name>
        <dbReference type="ChEBI" id="CHEBI:29105"/>
    </cofactor>
</comment>
<reference evidence="8 9" key="1">
    <citation type="submission" date="2012-01" db="EMBL/GenBank/DDBJ databases">
        <title>Improved High-Quality Draft sequence of Metallosphaera yellowstonensis MK1.</title>
        <authorList>
            <consortium name="US DOE Joint Genome Institute"/>
            <person name="Lucas S."/>
            <person name="Han J."/>
            <person name="Cheng J.-F."/>
            <person name="Goodwin L."/>
            <person name="Pitluck S."/>
            <person name="Peters L."/>
            <person name="Teshima H."/>
            <person name="Detter J.C."/>
            <person name="Han C."/>
            <person name="Tapia R."/>
            <person name="Land M."/>
            <person name="Hauser L."/>
            <person name="Kyrpides N."/>
            <person name="Kozubal M."/>
            <person name="Macur R.E."/>
            <person name="Jay Z."/>
            <person name="Inskeep W."/>
            <person name="Woyke T."/>
        </authorList>
    </citation>
    <scope>NUCLEOTIDE SEQUENCE [LARGE SCALE GENOMIC DNA]</scope>
    <source>
        <strain evidence="8 9">MK1</strain>
    </source>
</reference>
<evidence type="ECO:0000256" key="5">
    <source>
        <dbReference type="ARBA" id="ARBA00023002"/>
    </source>
</evidence>
<keyword evidence="4 6" id="KW-0862">Zinc</keyword>
<dbReference type="STRING" id="671065.MetMK1DRAFT_00007650"/>
<dbReference type="PROSITE" id="PS00059">
    <property type="entry name" value="ADH_ZINC"/>
    <property type="match status" value="1"/>
</dbReference>
<dbReference type="Proteomes" id="UP000003980">
    <property type="component" value="Unassembled WGS sequence"/>
</dbReference>
<keyword evidence="5" id="KW-0560">Oxidoreductase</keyword>
<feature type="domain" description="Enoyl reductase (ER)" evidence="7">
    <location>
        <begin position="2"/>
        <end position="340"/>
    </location>
</feature>
<dbReference type="GO" id="GO:0016491">
    <property type="term" value="F:oxidoreductase activity"/>
    <property type="evidence" value="ECO:0007669"/>
    <property type="project" value="UniProtKB-KW"/>
</dbReference>
<dbReference type="SUPFAM" id="SSF50129">
    <property type="entry name" value="GroES-like"/>
    <property type="match status" value="1"/>
</dbReference>
<accession>H2C1Z2</accession>
<evidence type="ECO:0000256" key="4">
    <source>
        <dbReference type="ARBA" id="ARBA00022833"/>
    </source>
</evidence>
<dbReference type="Gene3D" id="3.90.180.10">
    <property type="entry name" value="Medium-chain alcohol dehydrogenases, catalytic domain"/>
    <property type="match status" value="1"/>
</dbReference>
<sequence>MKAVRLFQFREELKESEIDTPKPRGKQVLLRVRGAGVCHTDLSIREGRFALKHMMKLPVTLGHEIAGVVDEVGEEVYEISRGENVVVYPWIGVDEACVYCRMGEEQHCDKPGWLGFISDGGYAEYVLVPHYRYVYRTRLDPAIASTLSCSGITAFRAFKEANLRPHETLLVVGAGGGLGTLAVGIAKARGCPKVIAVDIGEEKLKLAEEAGADHVLSGDRDTVSEEILELTEGKRGVEAVLDFVGSKSTFRVYSRILAKMGRYVKVGTMGETPDFQYPLLTQRAVRIIGTLVGNREDMLQVLKMVEAGLVKPRITKIKLEEVNEALNRLERGNISGRQVVTLA</sequence>
<proteinExistence type="inferred from homology"/>
<dbReference type="SMART" id="SM00829">
    <property type="entry name" value="PKS_ER"/>
    <property type="match status" value="1"/>
</dbReference>
<dbReference type="AlphaFoldDB" id="H2C1Z2"/>
<dbReference type="InterPro" id="IPR002328">
    <property type="entry name" value="ADH_Zn_CS"/>
</dbReference>
<evidence type="ECO:0000256" key="6">
    <source>
        <dbReference type="RuleBase" id="RU361277"/>
    </source>
</evidence>
<dbReference type="CDD" id="cd05284">
    <property type="entry name" value="arabinose_DH_like"/>
    <property type="match status" value="1"/>
</dbReference>
<evidence type="ECO:0000256" key="3">
    <source>
        <dbReference type="ARBA" id="ARBA00022723"/>
    </source>
</evidence>
<dbReference type="SUPFAM" id="SSF51735">
    <property type="entry name" value="NAD(P)-binding Rossmann-fold domains"/>
    <property type="match status" value="1"/>
</dbReference>
<dbReference type="EMBL" id="JH597761">
    <property type="protein sequence ID" value="EHP70263.1"/>
    <property type="molecule type" value="Genomic_DNA"/>
</dbReference>
<evidence type="ECO:0000313" key="8">
    <source>
        <dbReference type="EMBL" id="EHP70263.1"/>
    </source>
</evidence>
<evidence type="ECO:0000313" key="9">
    <source>
        <dbReference type="Proteomes" id="UP000003980"/>
    </source>
</evidence>
<dbReference type="InterPro" id="IPR036291">
    <property type="entry name" value="NAD(P)-bd_dom_sf"/>
</dbReference>
<comment type="similarity">
    <text evidence="2 6">Belongs to the zinc-containing alcohol dehydrogenase family.</text>
</comment>
<dbReference type="GO" id="GO:0008270">
    <property type="term" value="F:zinc ion binding"/>
    <property type="evidence" value="ECO:0007669"/>
    <property type="project" value="InterPro"/>
</dbReference>
<evidence type="ECO:0000256" key="2">
    <source>
        <dbReference type="ARBA" id="ARBA00008072"/>
    </source>
</evidence>
<dbReference type="Pfam" id="PF00107">
    <property type="entry name" value="ADH_zinc_N"/>
    <property type="match status" value="1"/>
</dbReference>
<dbReference type="eggNOG" id="arCOG01455">
    <property type="taxonomic scope" value="Archaea"/>
</dbReference>
<keyword evidence="9" id="KW-1185">Reference proteome</keyword>
<evidence type="ECO:0000256" key="1">
    <source>
        <dbReference type="ARBA" id="ARBA00001947"/>
    </source>
</evidence>
<dbReference type="Pfam" id="PF08240">
    <property type="entry name" value="ADH_N"/>
    <property type="match status" value="1"/>
</dbReference>
<dbReference type="InterPro" id="IPR011032">
    <property type="entry name" value="GroES-like_sf"/>
</dbReference>
<dbReference type="OrthoDB" id="73567at2157"/>
<dbReference type="InterPro" id="IPR013154">
    <property type="entry name" value="ADH-like_N"/>
</dbReference>
<dbReference type="PANTHER" id="PTHR42940">
    <property type="entry name" value="ALCOHOL DEHYDROGENASE 1-RELATED"/>
    <property type="match status" value="1"/>
</dbReference>
<dbReference type="InterPro" id="IPR013149">
    <property type="entry name" value="ADH-like_C"/>
</dbReference>
<name>H2C1Z2_9CREN</name>
<gene>
    <name evidence="8" type="ORF">MetMK1DRAFT_00007650</name>
</gene>
<keyword evidence="3 6" id="KW-0479">Metal-binding</keyword>
<dbReference type="RefSeq" id="WP_009070846.1">
    <property type="nucleotide sequence ID" value="NZ_JH597761.1"/>
</dbReference>
<dbReference type="Gene3D" id="3.40.50.720">
    <property type="entry name" value="NAD(P)-binding Rossmann-like Domain"/>
    <property type="match status" value="1"/>
</dbReference>
<protein>
    <submittedName>
        <fullName evidence="8">Zn-dependent alcohol dehydrogenase</fullName>
    </submittedName>
</protein>
<organism evidence="8 9">
    <name type="scientific">Metallosphaera yellowstonensis MK1</name>
    <dbReference type="NCBI Taxonomy" id="671065"/>
    <lineage>
        <taxon>Archaea</taxon>
        <taxon>Thermoproteota</taxon>
        <taxon>Thermoprotei</taxon>
        <taxon>Sulfolobales</taxon>
        <taxon>Sulfolobaceae</taxon>
        <taxon>Metallosphaera</taxon>
    </lineage>
</organism>